<dbReference type="PRINTS" id="PR00111">
    <property type="entry name" value="ABHYDROLASE"/>
</dbReference>
<comment type="function">
    <text evidence="3">Catalyzes a proton abstraction reaction that results in 2,5-elimination of pyruvate from 2-succinyl-5-enolpyruvyl-6-hydroxy-3-cyclohexene-1-carboxylate (SEPHCHC) and the formation of 2-succinyl-6-hydroxy-2,4-cyclohexadiene-1-carboxylate (SHCHC).</text>
</comment>
<dbReference type="AlphaFoldDB" id="A0AAW9K6U6"/>
<comment type="catalytic activity">
    <reaction evidence="3">
        <text>5-enolpyruvoyl-6-hydroxy-2-succinyl-cyclohex-3-ene-1-carboxylate = (1R,6R)-6-hydroxy-2-succinyl-cyclohexa-2,4-diene-1-carboxylate + pyruvate</text>
        <dbReference type="Rhea" id="RHEA:25597"/>
        <dbReference type="ChEBI" id="CHEBI:15361"/>
        <dbReference type="ChEBI" id="CHEBI:58689"/>
        <dbReference type="ChEBI" id="CHEBI:58818"/>
        <dbReference type="EC" id="4.2.99.20"/>
    </reaction>
</comment>
<dbReference type="HAMAP" id="MF_01660">
    <property type="entry name" value="MenH"/>
    <property type="match status" value="1"/>
</dbReference>
<evidence type="ECO:0000313" key="5">
    <source>
        <dbReference type="EMBL" id="MDZ5759122.1"/>
    </source>
</evidence>
<keyword evidence="1 3" id="KW-0474">Menaquinone biosynthesis</keyword>
<dbReference type="Gene3D" id="3.40.50.1820">
    <property type="entry name" value="alpha/beta hydrolase"/>
    <property type="match status" value="1"/>
</dbReference>
<evidence type="ECO:0000256" key="2">
    <source>
        <dbReference type="ARBA" id="ARBA00023239"/>
    </source>
</evidence>
<dbReference type="GO" id="GO:0070205">
    <property type="term" value="F:2-succinyl-6-hydroxy-2,4-cyclohexadiene-1-carboxylate synthase activity"/>
    <property type="evidence" value="ECO:0007669"/>
    <property type="project" value="UniProtKB-UniRule"/>
</dbReference>
<protein>
    <recommendedName>
        <fullName evidence="3">Putative 2-succinyl-6-hydroxy-2,4-cyclohexadiene-1-carboxylate synthase</fullName>
        <shortName evidence="3">SHCHC synthase</shortName>
        <ecNumber evidence="3">4.2.99.20</ecNumber>
    </recommendedName>
</protein>
<name>A0AAW9K6U6_CARML</name>
<accession>A0AAW9K6U6</accession>
<proteinExistence type="inferred from homology"/>
<gene>
    <name evidence="3 5" type="primary">menH</name>
    <name evidence="5" type="ORF">RAK27_10675</name>
</gene>
<evidence type="ECO:0000256" key="3">
    <source>
        <dbReference type="HAMAP-Rule" id="MF_01660"/>
    </source>
</evidence>
<dbReference type="InterPro" id="IPR022485">
    <property type="entry name" value="SHCHC_synthase_MenH"/>
</dbReference>
<dbReference type="EMBL" id="JAVBVO010000003">
    <property type="protein sequence ID" value="MDZ5759122.1"/>
    <property type="molecule type" value="Genomic_DNA"/>
</dbReference>
<comment type="caution">
    <text evidence="5">The sequence shown here is derived from an EMBL/GenBank/DDBJ whole genome shotgun (WGS) entry which is preliminary data.</text>
</comment>
<evidence type="ECO:0000313" key="6">
    <source>
        <dbReference type="Proteomes" id="UP001290462"/>
    </source>
</evidence>
<dbReference type="NCBIfam" id="TIGR03695">
    <property type="entry name" value="menH_SHCHC"/>
    <property type="match status" value="1"/>
</dbReference>
<dbReference type="InterPro" id="IPR029058">
    <property type="entry name" value="AB_hydrolase_fold"/>
</dbReference>
<comment type="pathway">
    <text evidence="3">Quinol/quinone metabolism; menaquinone biosynthesis.</text>
</comment>
<reference evidence="5" key="1">
    <citation type="submission" date="2023-08" db="EMBL/GenBank/DDBJ databases">
        <title>Genomic characterization of piscicolin 126 produced by Carnobacterium maltaromaticum CM22 strain isolated from salmon (Salmo salar).</title>
        <authorList>
            <person name="Gonzalez-Gragera E."/>
            <person name="Garcia-Lopez J.D."/>
            <person name="Teso-Perez C."/>
            <person name="Gimenez-Hernandez I."/>
            <person name="Peralta-Sanchez J.M."/>
            <person name="Valdivia E."/>
            <person name="Montalban-Lopez M."/>
            <person name="Martin-Platero A.M."/>
            <person name="Banos A."/>
            <person name="Martinez-Bueno M."/>
        </authorList>
    </citation>
    <scope>NUCLEOTIDE SEQUENCE</scope>
    <source>
        <strain evidence="5">CM22</strain>
    </source>
</reference>
<organism evidence="5 6">
    <name type="scientific">Carnobacterium maltaromaticum</name>
    <name type="common">Carnobacterium piscicola</name>
    <dbReference type="NCBI Taxonomy" id="2751"/>
    <lineage>
        <taxon>Bacteria</taxon>
        <taxon>Bacillati</taxon>
        <taxon>Bacillota</taxon>
        <taxon>Bacilli</taxon>
        <taxon>Lactobacillales</taxon>
        <taxon>Carnobacteriaceae</taxon>
        <taxon>Carnobacterium</taxon>
    </lineage>
</organism>
<dbReference type="PANTHER" id="PTHR42916">
    <property type="entry name" value="2-SUCCINYL-5-ENOLPYRUVYL-6-HYDROXY-3-CYCLOHEXENE-1-CARBOXYLATE SYNTHASE"/>
    <property type="match status" value="1"/>
</dbReference>
<keyword evidence="2 3" id="KW-0456">Lyase</keyword>
<dbReference type="GO" id="GO:0009234">
    <property type="term" value="P:menaquinone biosynthetic process"/>
    <property type="evidence" value="ECO:0007669"/>
    <property type="project" value="UniProtKB-UniRule"/>
</dbReference>
<dbReference type="EC" id="4.2.99.20" evidence="3"/>
<sequence>MKIQIRGVEYSYTVKEGTDLKRIPWLMLHGFTGTKATFSEVTEALVTETIISLDLVGHGETAYHVAEKRYSMEEQILDIALFLEELKLPKVLLLGYSMGGRVALGFAANYPDKVNKLILESSSPGLTTNREQEMRREHDAKLAKSIIKDGLTKFVESWENLPLFATQKKLSTEIKSRIRDERLSQNPIGLAISLEQLGTGSQPSYWQELKQIQFPVYLLIGEADLKFKQLAEEMGTLFPHSKLVEFAGAGHAPHIEQPMLFAKCLQEIADNQL</sequence>
<dbReference type="Proteomes" id="UP001290462">
    <property type="component" value="Unassembled WGS sequence"/>
</dbReference>
<dbReference type="PANTHER" id="PTHR42916:SF1">
    <property type="entry name" value="PROTEIN PHYLLO, CHLOROPLASTIC"/>
    <property type="match status" value="1"/>
</dbReference>
<evidence type="ECO:0000259" key="4">
    <source>
        <dbReference type="Pfam" id="PF00561"/>
    </source>
</evidence>
<dbReference type="InterPro" id="IPR000073">
    <property type="entry name" value="AB_hydrolase_1"/>
</dbReference>
<dbReference type="SUPFAM" id="SSF53474">
    <property type="entry name" value="alpha/beta-Hydrolases"/>
    <property type="match status" value="1"/>
</dbReference>
<feature type="domain" description="AB hydrolase-1" evidence="4">
    <location>
        <begin position="26"/>
        <end position="258"/>
    </location>
</feature>
<evidence type="ECO:0000256" key="1">
    <source>
        <dbReference type="ARBA" id="ARBA00022428"/>
    </source>
</evidence>
<comment type="similarity">
    <text evidence="3">Belongs to the AB hydrolase superfamily. MenH family.</text>
</comment>
<dbReference type="Pfam" id="PF00561">
    <property type="entry name" value="Abhydrolase_1"/>
    <property type="match status" value="1"/>
</dbReference>
<comment type="pathway">
    <text evidence="3">Quinol/quinone metabolism; 1,4-dihydroxy-2-naphthoate biosynthesis; 1,4-dihydroxy-2-naphthoate from chorismate: step 3/7.</text>
</comment>
<comment type="subunit">
    <text evidence="3">Monomer.</text>
</comment>
<dbReference type="RefSeq" id="WP_322809056.1">
    <property type="nucleotide sequence ID" value="NZ_JAVBVO010000003.1"/>
</dbReference>